<name>I7GSR4_LENED</name>
<keyword evidence="1" id="KW-1133">Transmembrane helix</keyword>
<keyword evidence="1" id="KW-0812">Transmembrane</keyword>
<keyword evidence="1" id="KW-0472">Membrane</keyword>
<evidence type="ECO:0000313" key="2">
    <source>
        <dbReference type="EMBL" id="BAM29334.1"/>
    </source>
</evidence>
<keyword evidence="2" id="KW-0496">Mitochondrion</keyword>
<feature type="transmembrane region" description="Helical" evidence="1">
    <location>
        <begin position="147"/>
        <end position="168"/>
    </location>
</feature>
<dbReference type="AlphaFoldDB" id="I7GSR4"/>
<feature type="transmembrane region" description="Helical" evidence="1">
    <location>
        <begin position="202"/>
        <end position="223"/>
    </location>
</feature>
<reference evidence="2" key="1">
    <citation type="submission" date="2012-02" db="EMBL/GenBank/DDBJ databases">
        <title>The mitochondrial genome of the Basidiomycete Lentinula edodes (shiitake mushroom).</title>
        <authorList>
            <person name="Babasaki K."/>
            <person name="Miyazaki Y."/>
        </authorList>
    </citation>
    <scope>NUCLEOTIDE SEQUENCE</scope>
    <source>
        <strain evidence="2">AkiyamaA567_pro_pm_17</strain>
    </source>
</reference>
<dbReference type="EMBL" id="AB697989">
    <property type="protein sequence ID" value="BAM29334.1"/>
    <property type="molecule type" value="Genomic_DNA"/>
</dbReference>
<sequence length="224" mass="26259">MALFKDLAKKYGVGSVLAAATLDGYRRTVLNDRINKEHETIRKKKNELSESNKIEYDKIIEEESKKTKTEDTFGRYIEAADDHKKAVDNYNTNPTEYNKNEMERFKNKLDKAYDEIKKLDISEYLSSLYNKYNEYLESLSPDKIVCIFNILTHGLILSSFFSVLSIMFSENIINQIGFLKKYPRILKLLKLRNNINKKVSKFYLLMHFITIILGLLGNIFMFFT</sequence>
<geneLocation type="mitochondrion" evidence="2"/>
<accession>I7GSR4</accession>
<protein>
    <submittedName>
        <fullName evidence="2">Uncharacterized protein</fullName>
    </submittedName>
</protein>
<organism evidence="2">
    <name type="scientific">Lentinula edodes</name>
    <name type="common">Shiitake mushroom</name>
    <name type="synonym">Lentinus edodes</name>
    <dbReference type="NCBI Taxonomy" id="5353"/>
    <lineage>
        <taxon>Eukaryota</taxon>
        <taxon>Fungi</taxon>
        <taxon>Dikarya</taxon>
        <taxon>Basidiomycota</taxon>
        <taxon>Agaricomycotina</taxon>
        <taxon>Agaricomycetes</taxon>
        <taxon>Agaricomycetidae</taxon>
        <taxon>Agaricales</taxon>
        <taxon>Marasmiineae</taxon>
        <taxon>Omphalotaceae</taxon>
        <taxon>Lentinula</taxon>
    </lineage>
</organism>
<evidence type="ECO:0000256" key="1">
    <source>
        <dbReference type="SAM" id="Phobius"/>
    </source>
</evidence>
<proteinExistence type="predicted"/>